<feature type="signal peptide" evidence="1">
    <location>
        <begin position="1"/>
        <end position="23"/>
    </location>
</feature>
<name>A0A7G3AMI8_LUTLO</name>
<dbReference type="VEuPathDB" id="VectorBase:LLONM1_001506"/>
<dbReference type="PROSITE" id="PS51257">
    <property type="entry name" value="PROKAR_LIPOPROTEIN"/>
    <property type="match status" value="1"/>
</dbReference>
<organism evidence="2">
    <name type="scientific">Lutzomyia longipalpis</name>
    <name type="common">Sand fly</name>
    <dbReference type="NCBI Taxonomy" id="7200"/>
    <lineage>
        <taxon>Eukaryota</taxon>
        <taxon>Metazoa</taxon>
        <taxon>Ecdysozoa</taxon>
        <taxon>Arthropoda</taxon>
        <taxon>Hexapoda</taxon>
        <taxon>Insecta</taxon>
        <taxon>Pterygota</taxon>
        <taxon>Neoptera</taxon>
        <taxon>Endopterygota</taxon>
        <taxon>Diptera</taxon>
        <taxon>Nematocera</taxon>
        <taxon>Psychodoidea</taxon>
        <taxon>Psychodidae</taxon>
        <taxon>Lutzomyia</taxon>
        <taxon>Lutzomyia</taxon>
    </lineage>
</organism>
<accession>A0A7G3AMI8</accession>
<dbReference type="AlphaFoldDB" id="A0A7G3AMI8"/>
<evidence type="ECO:0000256" key="1">
    <source>
        <dbReference type="SAM" id="SignalP"/>
    </source>
</evidence>
<protein>
    <submittedName>
        <fullName evidence="2">Putative secreted protein</fullName>
    </submittedName>
</protein>
<keyword evidence="1" id="KW-0732">Signal</keyword>
<dbReference type="EMBL" id="GITU01004756">
    <property type="protein sequence ID" value="MBC1173459.1"/>
    <property type="molecule type" value="Transcribed_RNA"/>
</dbReference>
<reference evidence="2" key="1">
    <citation type="journal article" date="2020" name="BMC">
        <title>Leishmania infection induces a limited differential gene expression in the sand fly midgut.</title>
        <authorList>
            <person name="Coutinho-Abreu I.V."/>
            <person name="Serafim T.D."/>
            <person name="Meneses C."/>
            <person name="Kamhawi S."/>
            <person name="Oliveira F."/>
            <person name="Valenzuela J.G."/>
        </authorList>
    </citation>
    <scope>NUCLEOTIDE SEQUENCE</scope>
    <source>
        <strain evidence="2">Jacobina</strain>
        <tissue evidence="2">Midgut</tissue>
    </source>
</reference>
<evidence type="ECO:0000313" key="2">
    <source>
        <dbReference type="EMBL" id="MBC1173459.1"/>
    </source>
</evidence>
<proteinExistence type="predicted"/>
<sequence length="104" mass="11600">MCSEKPLIVGLLLTTFLAFGCQGYPQGKPESEISWPNFWMQVHRLKNYYNLLVQMEENPQQRIQRSTICANIWDDGCINGQVVGAGSDSGFLESGGTPGKRFIS</sequence>
<feature type="chain" id="PRO_5028835829" evidence="1">
    <location>
        <begin position="24"/>
        <end position="104"/>
    </location>
</feature>